<evidence type="ECO:0008006" key="4">
    <source>
        <dbReference type="Google" id="ProtNLM"/>
    </source>
</evidence>
<gene>
    <name evidence="2" type="ORF">J0M35_00835</name>
</gene>
<accession>A0A8J7PF64</accession>
<comment type="caution">
    <text evidence="2">The sequence shown here is derived from an EMBL/GenBank/DDBJ whole genome shotgun (WGS) entry which is preliminary data.</text>
</comment>
<dbReference type="Proteomes" id="UP000664277">
    <property type="component" value="Unassembled WGS sequence"/>
</dbReference>
<keyword evidence="1" id="KW-1133">Transmembrane helix</keyword>
<name>A0A8J7PF64_9BACT</name>
<evidence type="ECO:0000256" key="1">
    <source>
        <dbReference type="SAM" id="Phobius"/>
    </source>
</evidence>
<sequence length="214" mass="24138">MEKNIAKEIAAVAKDYQYHDPPGALVWLQELISNILRAISEFLSLLRLPIGTASDSRTAASFVQYLVVGIGIICAICLVLVIAGRLRHIAAAKKLAQAGLIDRETILDRRGWREQGEQLAGAGKHREAVRALYMSALYWLDEQSIIAFAPTKTNYEYFYSIKDKTRNQQYLGLDELFASLVDRVETIWFGFAEVGAEDFSFCLDKLSEMERLKE</sequence>
<dbReference type="AlphaFoldDB" id="A0A8J7PF64"/>
<proteinExistence type="predicted"/>
<protein>
    <recommendedName>
        <fullName evidence="4">DUF4129 domain-containing protein</fullName>
    </recommendedName>
</protein>
<dbReference type="EMBL" id="JAFLCK010000001">
    <property type="protein sequence ID" value="MBN8658878.1"/>
    <property type="molecule type" value="Genomic_DNA"/>
</dbReference>
<keyword evidence="1" id="KW-0812">Transmembrane</keyword>
<organism evidence="2 3">
    <name type="scientific">Candidatus Obscuribacter phosphatis</name>
    <dbReference type="NCBI Taxonomy" id="1906157"/>
    <lineage>
        <taxon>Bacteria</taxon>
        <taxon>Bacillati</taxon>
        <taxon>Candidatus Melainabacteria</taxon>
        <taxon>Candidatus Obscuribacterales</taxon>
        <taxon>Candidatus Obscuribacteraceae</taxon>
        <taxon>Candidatus Obscuribacter</taxon>
    </lineage>
</organism>
<feature type="transmembrane region" description="Helical" evidence="1">
    <location>
        <begin position="62"/>
        <end position="84"/>
    </location>
</feature>
<evidence type="ECO:0000313" key="3">
    <source>
        <dbReference type="Proteomes" id="UP000664277"/>
    </source>
</evidence>
<evidence type="ECO:0000313" key="2">
    <source>
        <dbReference type="EMBL" id="MBN8658878.1"/>
    </source>
</evidence>
<reference evidence="2" key="1">
    <citation type="submission" date="2021-02" db="EMBL/GenBank/DDBJ databases">
        <title>Genome-Resolved Metagenomics of a Microbial Community Performing Photosynthetic Biological Nutrient Removal.</title>
        <authorList>
            <person name="Mcdaniel E.A."/>
        </authorList>
    </citation>
    <scope>NUCLEOTIDE SEQUENCE</scope>
    <source>
        <strain evidence="2">UWPOB_OBS1</strain>
    </source>
</reference>
<keyword evidence="1" id="KW-0472">Membrane</keyword>